<organism evidence="1 2">
    <name type="scientific">Pantoea conspicua</name>
    <dbReference type="NCBI Taxonomy" id="472705"/>
    <lineage>
        <taxon>Bacteria</taxon>
        <taxon>Pseudomonadati</taxon>
        <taxon>Pseudomonadota</taxon>
        <taxon>Gammaproteobacteria</taxon>
        <taxon>Enterobacterales</taxon>
        <taxon>Erwiniaceae</taxon>
        <taxon>Pantoea</taxon>
    </lineage>
</organism>
<gene>
    <name evidence="1" type="ORF">HA41_11010</name>
</gene>
<dbReference type="OrthoDB" id="9943866at2"/>
<keyword evidence="2" id="KW-1185">Reference proteome</keyword>
<accession>A0A1X1BVP8</accession>
<name>A0A1X1BVP8_9GAMM</name>
<comment type="caution">
    <text evidence="1">The sequence shown here is derived from an EMBL/GenBank/DDBJ whole genome shotgun (WGS) entry which is preliminary data.</text>
</comment>
<dbReference type="AlphaFoldDB" id="A0A1X1BVP8"/>
<proteinExistence type="predicted"/>
<dbReference type="EMBL" id="MLFN01000028">
    <property type="protein sequence ID" value="ORM52607.1"/>
    <property type="molecule type" value="Genomic_DNA"/>
</dbReference>
<evidence type="ECO:0000313" key="1">
    <source>
        <dbReference type="EMBL" id="ORM52607.1"/>
    </source>
</evidence>
<evidence type="ECO:0000313" key="2">
    <source>
        <dbReference type="Proteomes" id="UP000193933"/>
    </source>
</evidence>
<dbReference type="RefSeq" id="WP_094120872.1">
    <property type="nucleotide sequence ID" value="NZ_MLFN01000028.1"/>
</dbReference>
<sequence length="138" mass="14870">MTIPTDLKPLAAKAAASSKTAIAGELTLNAGAVFSLPIIPSPLVVSFCGADGTRAQLTVNKGRVTFEGDPDAAAEMFIEAVTRCHAEQWGAQQERLELAEAQLAAYSHHNGLMKLSQRLVDAEKELDVLRKEINQRRT</sequence>
<dbReference type="Proteomes" id="UP000193933">
    <property type="component" value="Unassembled WGS sequence"/>
</dbReference>
<protein>
    <submittedName>
        <fullName evidence="1">Uncharacterized protein</fullName>
    </submittedName>
</protein>
<reference evidence="1 2" key="1">
    <citation type="journal article" date="2017" name="Antonie Van Leeuwenhoek">
        <title>Phylogenomic resolution of the bacterial genus Pantoea and its relationship with Erwinia and Tatumella.</title>
        <authorList>
            <person name="Palmer M."/>
            <person name="Steenkamp E.T."/>
            <person name="Coetzee M.P."/>
            <person name="Chan W.Y."/>
            <person name="van Zyl E."/>
            <person name="De Maayer P."/>
            <person name="Coutinho T.A."/>
            <person name="Blom J."/>
            <person name="Smits T.H."/>
            <person name="Duffy B."/>
            <person name="Venter S.N."/>
        </authorList>
    </citation>
    <scope>NUCLEOTIDE SEQUENCE [LARGE SCALE GENOMIC DNA]</scope>
    <source>
        <strain evidence="1 2">LMG 24534</strain>
    </source>
</reference>